<dbReference type="InterPro" id="IPR049053">
    <property type="entry name" value="AFCA-like_C"/>
</dbReference>
<reference evidence="5" key="1">
    <citation type="journal article" date="2021" name="PeerJ">
        <title>Extensive microbial diversity within the chicken gut microbiome revealed by metagenomics and culture.</title>
        <authorList>
            <person name="Gilroy R."/>
            <person name="Ravi A."/>
            <person name="Getino M."/>
            <person name="Pursley I."/>
            <person name="Horton D.L."/>
            <person name="Alikhan N.F."/>
            <person name="Baker D."/>
            <person name="Gharbi K."/>
            <person name="Hall N."/>
            <person name="Watson M."/>
            <person name="Adriaenssens E.M."/>
            <person name="Foster-Nyarko E."/>
            <person name="Jarju S."/>
            <person name="Secka A."/>
            <person name="Antonio M."/>
            <person name="Oren A."/>
            <person name="Chaudhuri R.R."/>
            <person name="La Ragione R."/>
            <person name="Hildebrand F."/>
            <person name="Pallen M.J."/>
        </authorList>
    </citation>
    <scope>NUCLEOTIDE SEQUENCE</scope>
    <source>
        <strain evidence="5">CHK154-13316</strain>
    </source>
</reference>
<evidence type="ECO:0000313" key="5">
    <source>
        <dbReference type="EMBL" id="HJG13123.1"/>
    </source>
</evidence>
<keyword evidence="1" id="KW-0732">Signal</keyword>
<evidence type="ECO:0000313" key="6">
    <source>
        <dbReference type="Proteomes" id="UP000747074"/>
    </source>
</evidence>
<organism evidence="5 6">
    <name type="scientific">Bacteroides xylanisolvens</name>
    <dbReference type="NCBI Taxonomy" id="371601"/>
    <lineage>
        <taxon>Bacteria</taxon>
        <taxon>Pseudomonadati</taxon>
        <taxon>Bacteroidota</taxon>
        <taxon>Bacteroidia</taxon>
        <taxon>Bacteroidales</taxon>
        <taxon>Bacteroidaceae</taxon>
        <taxon>Bacteroides</taxon>
    </lineage>
</organism>
<evidence type="ECO:0000259" key="4">
    <source>
        <dbReference type="Pfam" id="PF22124"/>
    </source>
</evidence>
<dbReference type="InterPro" id="IPR016518">
    <property type="entry name" value="Alpha-L-fucosidase"/>
</dbReference>
<dbReference type="AlphaFoldDB" id="A0A921I7N7"/>
<dbReference type="Pfam" id="PF14498">
    <property type="entry name" value="Glyco_hyd_65N_2"/>
    <property type="match status" value="2"/>
</dbReference>
<dbReference type="PANTHER" id="PTHR31084:SF19">
    <property type="entry name" value="GLYCOSYL HYDROLASE FAMILY 95 N-TERMINAL DOMAIN-CONTAINING PROTEIN"/>
    <property type="match status" value="1"/>
</dbReference>
<dbReference type="SUPFAM" id="SSF48208">
    <property type="entry name" value="Six-hairpin glycosidases"/>
    <property type="match status" value="1"/>
</dbReference>
<dbReference type="GO" id="GO:0005975">
    <property type="term" value="P:carbohydrate metabolic process"/>
    <property type="evidence" value="ECO:0007669"/>
    <property type="project" value="InterPro"/>
</dbReference>
<accession>A0A921I7N7</accession>
<evidence type="ECO:0000259" key="2">
    <source>
        <dbReference type="Pfam" id="PF14498"/>
    </source>
</evidence>
<dbReference type="InterPro" id="IPR012341">
    <property type="entry name" value="6hp_glycosidase-like_sf"/>
</dbReference>
<reference evidence="5" key="2">
    <citation type="submission" date="2021-09" db="EMBL/GenBank/DDBJ databases">
        <authorList>
            <person name="Gilroy R."/>
        </authorList>
    </citation>
    <scope>NUCLEOTIDE SEQUENCE</scope>
    <source>
        <strain evidence="5">CHK154-13316</strain>
    </source>
</reference>
<feature type="domain" description="Alpha fucosidase A-like C-terminal" evidence="3">
    <location>
        <begin position="697"/>
        <end position="793"/>
    </location>
</feature>
<dbReference type="InterPro" id="IPR054363">
    <property type="entry name" value="GH95_cat"/>
</dbReference>
<comment type="caution">
    <text evidence="5">The sequence shown here is derived from an EMBL/GenBank/DDBJ whole genome shotgun (WGS) entry which is preliminary data.</text>
</comment>
<dbReference type="Gene3D" id="2.70.98.50">
    <property type="entry name" value="putative glycoside hydrolase family protein from bacillus halodurans"/>
    <property type="match status" value="1"/>
</dbReference>
<evidence type="ECO:0000259" key="3">
    <source>
        <dbReference type="Pfam" id="PF21307"/>
    </source>
</evidence>
<gene>
    <name evidence="5" type="ORF">K8V07_14490</name>
</gene>
<dbReference type="InterPro" id="IPR027414">
    <property type="entry name" value="GH95_N_dom"/>
</dbReference>
<protein>
    <submittedName>
        <fullName evidence="5">Glycoside hydrolase family 95 protein</fullName>
    </submittedName>
</protein>
<feature type="signal peptide" evidence="1">
    <location>
        <begin position="1"/>
        <end position="23"/>
    </location>
</feature>
<dbReference type="InterPro" id="IPR008928">
    <property type="entry name" value="6-hairpin_glycosidase_sf"/>
</dbReference>
<feature type="chain" id="PRO_5037963810" evidence="1">
    <location>
        <begin position="24"/>
        <end position="796"/>
    </location>
</feature>
<dbReference type="Proteomes" id="UP000747074">
    <property type="component" value="Unassembled WGS sequence"/>
</dbReference>
<dbReference type="PIRSF" id="PIRSF007663">
    <property type="entry name" value="UCP007663"/>
    <property type="match status" value="1"/>
</dbReference>
<dbReference type="Pfam" id="PF21307">
    <property type="entry name" value="Glyco_hydro_95_C"/>
    <property type="match status" value="1"/>
</dbReference>
<dbReference type="EMBL" id="DYVL01000168">
    <property type="protein sequence ID" value="HJG13123.1"/>
    <property type="molecule type" value="Genomic_DNA"/>
</dbReference>
<evidence type="ECO:0000256" key="1">
    <source>
        <dbReference type="SAM" id="SignalP"/>
    </source>
</evidence>
<keyword evidence="5" id="KW-0378">Hydrolase</keyword>
<dbReference type="GO" id="GO:0004560">
    <property type="term" value="F:alpha-L-fucosidase activity"/>
    <property type="evidence" value="ECO:0007669"/>
    <property type="project" value="InterPro"/>
</dbReference>
<dbReference type="Gene3D" id="1.50.10.10">
    <property type="match status" value="1"/>
</dbReference>
<feature type="domain" description="Glycosyl hydrolase family 95 catalytic" evidence="4">
    <location>
        <begin position="290"/>
        <end position="695"/>
    </location>
</feature>
<name>A0A921I7N7_9BACE</name>
<dbReference type="Pfam" id="PF22124">
    <property type="entry name" value="Glyco_hydro_95_cat"/>
    <property type="match status" value="1"/>
</dbReference>
<feature type="domain" description="Glycosyl hydrolase family 95 N-terminal" evidence="2">
    <location>
        <begin position="101"/>
        <end position="255"/>
    </location>
</feature>
<feature type="domain" description="Glycosyl hydrolase family 95 N-terminal" evidence="2">
    <location>
        <begin position="30"/>
        <end position="88"/>
    </location>
</feature>
<proteinExistence type="predicted"/>
<dbReference type="PANTHER" id="PTHR31084">
    <property type="entry name" value="ALPHA-L-FUCOSIDASE 2"/>
    <property type="match status" value="1"/>
</dbReference>
<sequence length="796" mass="90063">MKTRLSFVFMMFYCLFILQYASAQQKEYSLWYSEPAPNEGAENIVKSRGFPYDKDWERWSLPIGNGYMGACIFGRTDTERIQLTEKTFGVKGPYKKGGIGNFAELYMEDIQHDQPLNYQRSLRLNDAISTVSYQYEGVNYTREYFANYPANVIVVKLKADQPGKISFTLRPVLPYLHEYNDDGTGRTGKVSAQGDLITLTGEIQFLRLPYEAQVKVIPSGGHLTAVNDESGNNGTIRIQQADSVVLLINAQTAYQLKGSVFTASPENKFTGNEHPHRAVSQCIQKAADKGYEALRKEHIADHQSLFNRVNLRLCNETPGIPTDSLLHEYQRGNESLYMDELLFQYGRYLLIASSRKGSLPPHLQGAWNQYEYAPWSGGYWHNINIQMNYWAAFNTNLAEVFIPYVEYNEAFRQSANEKAIGYIRKNNPDALSAIPEENGWTIGTGANAFSIDSPGGHSGPGTGGFTTKLFWDYYDFTRDEEILKKHSYPAMLGMAKFLSKTLKPTDEGYLLADPSSSPEQYHNGTTYQTKGCAFDQGMIWESFHDVLKAAAILKEQSPFLQSLKEQISKLDAIQIGESGQIKEYREEKKYSDIGDPRHRHISHLCALYPGTLINAETPEWLKAATVTLNNRGDKSTGWGVAHRLNLWARVKDGDRAYSRYQLLLKKYILENLWNTHPPFQIDGNLGGTAGVAEMLIQSHEGYINPLPALPSAWRDGNYEGLVARGNFVVSVFWKQGFMTQMNVLSRAGGDCVIQYNDIARFIVKDAKGKKVKTIKEDKNRIRFATQKGSTYYLNYK</sequence>